<evidence type="ECO:0000256" key="10">
    <source>
        <dbReference type="SAM" id="MobiDB-lite"/>
    </source>
</evidence>
<organism evidence="13 14">
    <name type="scientific">Edaphobacter aggregans</name>
    <dbReference type="NCBI Taxonomy" id="570835"/>
    <lineage>
        <taxon>Bacteria</taxon>
        <taxon>Pseudomonadati</taxon>
        <taxon>Acidobacteriota</taxon>
        <taxon>Terriglobia</taxon>
        <taxon>Terriglobales</taxon>
        <taxon>Acidobacteriaceae</taxon>
        <taxon>Edaphobacter</taxon>
    </lineage>
</organism>
<evidence type="ECO:0000256" key="2">
    <source>
        <dbReference type="ARBA" id="ARBA00006555"/>
    </source>
</evidence>
<feature type="compositionally biased region" description="Polar residues" evidence="10">
    <location>
        <begin position="38"/>
        <end position="54"/>
    </location>
</feature>
<evidence type="ECO:0000256" key="3">
    <source>
        <dbReference type="ARBA" id="ARBA00022448"/>
    </source>
</evidence>
<dbReference type="InterPro" id="IPR037682">
    <property type="entry name" value="TonB_C"/>
</dbReference>
<dbReference type="GO" id="GO:0015031">
    <property type="term" value="P:protein transport"/>
    <property type="evidence" value="ECO:0007669"/>
    <property type="project" value="UniProtKB-KW"/>
</dbReference>
<reference evidence="13 14" key="1">
    <citation type="submission" date="2018-12" db="EMBL/GenBank/DDBJ databases">
        <title>Sequencing of bacterial isolates from soil warming experiment in Harvard Forest, Massachusetts, USA.</title>
        <authorList>
            <person name="Deangelis K."/>
        </authorList>
    </citation>
    <scope>NUCLEOTIDE SEQUENCE [LARGE SCALE GENOMIC DNA]</scope>
    <source>
        <strain evidence="13 14">EB153</strain>
    </source>
</reference>
<dbReference type="OrthoDB" id="123451at2"/>
<evidence type="ECO:0000313" key="14">
    <source>
        <dbReference type="Proteomes" id="UP000269669"/>
    </source>
</evidence>
<evidence type="ECO:0000313" key="13">
    <source>
        <dbReference type="EMBL" id="RSL14728.1"/>
    </source>
</evidence>
<dbReference type="Gene3D" id="3.30.1150.10">
    <property type="match status" value="1"/>
</dbReference>
<evidence type="ECO:0000259" key="12">
    <source>
        <dbReference type="PROSITE" id="PS52015"/>
    </source>
</evidence>
<dbReference type="InterPro" id="IPR051045">
    <property type="entry name" value="TonB-dependent_transducer"/>
</dbReference>
<comment type="subcellular location">
    <subcellularLocation>
        <location evidence="1">Cell inner membrane</location>
        <topology evidence="1">Single-pass membrane protein</topology>
        <orientation evidence="1">Periplasmic side</orientation>
    </subcellularLocation>
</comment>
<keyword evidence="3" id="KW-0813">Transport</keyword>
<keyword evidence="6" id="KW-0812">Transmembrane</keyword>
<keyword evidence="4" id="KW-1003">Cell membrane</keyword>
<evidence type="ECO:0000256" key="1">
    <source>
        <dbReference type="ARBA" id="ARBA00004383"/>
    </source>
</evidence>
<keyword evidence="7" id="KW-0653">Protein transport</keyword>
<dbReference type="InterPro" id="IPR006260">
    <property type="entry name" value="TonB/TolA_C"/>
</dbReference>
<dbReference type="RefSeq" id="WP_125483555.1">
    <property type="nucleotide sequence ID" value="NZ_RSDW01000001.1"/>
</dbReference>
<proteinExistence type="inferred from homology"/>
<comment type="similarity">
    <text evidence="2">Belongs to the TonB family.</text>
</comment>
<name>A0A428MCW1_9BACT</name>
<dbReference type="PANTHER" id="PTHR33446">
    <property type="entry name" value="PROTEIN TONB-RELATED"/>
    <property type="match status" value="1"/>
</dbReference>
<keyword evidence="11" id="KW-0732">Signal</keyword>
<dbReference type="GO" id="GO:0055085">
    <property type="term" value="P:transmembrane transport"/>
    <property type="evidence" value="ECO:0007669"/>
    <property type="project" value="InterPro"/>
</dbReference>
<evidence type="ECO:0000256" key="6">
    <source>
        <dbReference type="ARBA" id="ARBA00022692"/>
    </source>
</evidence>
<feature type="chain" id="PRO_5019043668" evidence="11">
    <location>
        <begin position="25"/>
        <end position="170"/>
    </location>
</feature>
<dbReference type="AlphaFoldDB" id="A0A428MCW1"/>
<dbReference type="EMBL" id="RSDW01000001">
    <property type="protein sequence ID" value="RSL14728.1"/>
    <property type="molecule type" value="Genomic_DNA"/>
</dbReference>
<dbReference type="SUPFAM" id="SSF74653">
    <property type="entry name" value="TolA/TonB C-terminal domain"/>
    <property type="match status" value="1"/>
</dbReference>
<evidence type="ECO:0000256" key="5">
    <source>
        <dbReference type="ARBA" id="ARBA00022519"/>
    </source>
</evidence>
<keyword evidence="9" id="KW-0472">Membrane</keyword>
<dbReference type="PROSITE" id="PS52015">
    <property type="entry name" value="TONB_CTD"/>
    <property type="match status" value="1"/>
</dbReference>
<evidence type="ECO:0000256" key="9">
    <source>
        <dbReference type="ARBA" id="ARBA00023136"/>
    </source>
</evidence>
<protein>
    <submittedName>
        <fullName evidence="13">TonB family protein</fullName>
    </submittedName>
</protein>
<feature type="domain" description="TonB C-terminal" evidence="12">
    <location>
        <begin position="69"/>
        <end position="166"/>
    </location>
</feature>
<gene>
    <name evidence="13" type="ORF">EDE15_0193</name>
</gene>
<sequence length="170" mass="18494">MATFIRLCPALFLLSWTTIGTAYATSLMADDVLLQTTSPHPGVTKQQSPAQSALPTPDPDAPSSCSRGKGIVPPKLTYSVEPSFPDKAIKRKIGGSSTVQFVVDTDGHVKDVHIIKSSADQYTNKKDQEAARTLDDQAIQAARQYRFEPATLQGKPIPCTQTAEVQFLRY</sequence>
<dbReference type="NCBIfam" id="TIGR01352">
    <property type="entry name" value="tonB_Cterm"/>
    <property type="match status" value="1"/>
</dbReference>
<keyword evidence="14" id="KW-1185">Reference proteome</keyword>
<dbReference type="Proteomes" id="UP000269669">
    <property type="component" value="Unassembled WGS sequence"/>
</dbReference>
<feature type="signal peptide" evidence="11">
    <location>
        <begin position="1"/>
        <end position="24"/>
    </location>
</feature>
<evidence type="ECO:0000256" key="11">
    <source>
        <dbReference type="SAM" id="SignalP"/>
    </source>
</evidence>
<dbReference type="Pfam" id="PF03544">
    <property type="entry name" value="TonB_C"/>
    <property type="match status" value="1"/>
</dbReference>
<accession>A0A428MCW1</accession>
<evidence type="ECO:0000256" key="8">
    <source>
        <dbReference type="ARBA" id="ARBA00022989"/>
    </source>
</evidence>
<keyword evidence="5" id="KW-0997">Cell inner membrane</keyword>
<evidence type="ECO:0000256" key="4">
    <source>
        <dbReference type="ARBA" id="ARBA00022475"/>
    </source>
</evidence>
<dbReference type="GO" id="GO:0005886">
    <property type="term" value="C:plasma membrane"/>
    <property type="evidence" value="ECO:0007669"/>
    <property type="project" value="UniProtKB-SubCell"/>
</dbReference>
<comment type="caution">
    <text evidence="13">The sequence shown here is derived from an EMBL/GenBank/DDBJ whole genome shotgun (WGS) entry which is preliminary data.</text>
</comment>
<evidence type="ECO:0000256" key="7">
    <source>
        <dbReference type="ARBA" id="ARBA00022927"/>
    </source>
</evidence>
<feature type="region of interest" description="Disordered" evidence="10">
    <location>
        <begin position="38"/>
        <end position="76"/>
    </location>
</feature>
<keyword evidence="8" id="KW-1133">Transmembrane helix</keyword>